<dbReference type="InterPro" id="IPR000182">
    <property type="entry name" value="GNAT_dom"/>
</dbReference>
<keyword evidence="5" id="KW-1185">Reference proteome</keyword>
<organism evidence="4 5">
    <name type="scientific">Dokdonella immobilis</name>
    <dbReference type="NCBI Taxonomy" id="578942"/>
    <lineage>
        <taxon>Bacteria</taxon>
        <taxon>Pseudomonadati</taxon>
        <taxon>Pseudomonadota</taxon>
        <taxon>Gammaproteobacteria</taxon>
        <taxon>Lysobacterales</taxon>
        <taxon>Rhodanobacteraceae</taxon>
        <taxon>Dokdonella</taxon>
    </lineage>
</organism>
<protein>
    <submittedName>
        <fullName evidence="4">Amino-acid N-acetyltransferase</fullName>
    </submittedName>
</protein>
<dbReference type="NCBIfam" id="NF040501">
    <property type="entry name" value="resist_ArsN2"/>
    <property type="match status" value="1"/>
</dbReference>
<dbReference type="PROSITE" id="PS51186">
    <property type="entry name" value="GNAT"/>
    <property type="match status" value="1"/>
</dbReference>
<evidence type="ECO:0000256" key="1">
    <source>
        <dbReference type="ARBA" id="ARBA00022679"/>
    </source>
</evidence>
<dbReference type="GO" id="GO:0016747">
    <property type="term" value="F:acyltransferase activity, transferring groups other than amino-acyl groups"/>
    <property type="evidence" value="ECO:0007669"/>
    <property type="project" value="InterPro"/>
</dbReference>
<dbReference type="Pfam" id="PF13508">
    <property type="entry name" value="Acetyltransf_7"/>
    <property type="match status" value="1"/>
</dbReference>
<dbReference type="STRING" id="578942.SAMN05216289_12160"/>
<dbReference type="InterPro" id="IPR016181">
    <property type="entry name" value="Acyl_CoA_acyltransferase"/>
</dbReference>
<proteinExistence type="predicted"/>
<reference evidence="4 5" key="1">
    <citation type="submission" date="2016-10" db="EMBL/GenBank/DDBJ databases">
        <authorList>
            <person name="de Groot N.N."/>
        </authorList>
    </citation>
    <scope>NUCLEOTIDE SEQUENCE [LARGE SCALE GENOMIC DNA]</scope>
    <source>
        <strain evidence="4 5">CGMCC 1.7659</strain>
    </source>
</reference>
<dbReference type="PANTHER" id="PTHR43877">
    <property type="entry name" value="AMINOALKYLPHOSPHONATE N-ACETYLTRANSFERASE-RELATED-RELATED"/>
    <property type="match status" value="1"/>
</dbReference>
<dbReference type="EMBL" id="FOVF01000021">
    <property type="protein sequence ID" value="SFN43772.1"/>
    <property type="molecule type" value="Genomic_DNA"/>
</dbReference>
<dbReference type="AlphaFoldDB" id="A0A1I4Z0I2"/>
<dbReference type="InterPro" id="IPR050832">
    <property type="entry name" value="Bact_Acetyltransf"/>
</dbReference>
<dbReference type="OrthoDB" id="5197788at2"/>
<evidence type="ECO:0000313" key="4">
    <source>
        <dbReference type="EMBL" id="SFN43772.1"/>
    </source>
</evidence>
<keyword evidence="2" id="KW-0012">Acyltransferase</keyword>
<dbReference type="SUPFAM" id="SSF55729">
    <property type="entry name" value="Acyl-CoA N-acyltransferases (Nat)"/>
    <property type="match status" value="1"/>
</dbReference>
<evidence type="ECO:0000313" key="5">
    <source>
        <dbReference type="Proteomes" id="UP000198575"/>
    </source>
</evidence>
<accession>A0A1I4Z0I2</accession>
<evidence type="ECO:0000259" key="3">
    <source>
        <dbReference type="PROSITE" id="PS51186"/>
    </source>
</evidence>
<name>A0A1I4Z0I2_9GAMM</name>
<dbReference type="Proteomes" id="UP000198575">
    <property type="component" value="Unassembled WGS sequence"/>
</dbReference>
<gene>
    <name evidence="4" type="ORF">SAMN05216289_12160</name>
</gene>
<dbReference type="CDD" id="cd04301">
    <property type="entry name" value="NAT_SF"/>
    <property type="match status" value="1"/>
</dbReference>
<keyword evidence="1 4" id="KW-0808">Transferase</keyword>
<dbReference type="Gene3D" id="3.40.630.30">
    <property type="match status" value="1"/>
</dbReference>
<sequence length="136" mass="14907">MAGLRAALSSEGLPHEDIDAEDCRFYRARLDDTVAGYVGLQGNGIHRLLRSMWVQPERRREGMGAALLDAIEYRAAAEGCRTLHLLTTTANAFFTRHGFRPAERNDAPASIASTREFAALCPASATYLTKRIANPS</sequence>
<evidence type="ECO:0000256" key="2">
    <source>
        <dbReference type="ARBA" id="ARBA00023315"/>
    </source>
</evidence>
<feature type="domain" description="N-acetyltransferase" evidence="3">
    <location>
        <begin position="1"/>
        <end position="133"/>
    </location>
</feature>